<name>A0A4Z1CL76_9ACTN</name>
<evidence type="ECO:0008006" key="11">
    <source>
        <dbReference type="Google" id="ProtNLM"/>
    </source>
</evidence>
<evidence type="ECO:0000256" key="4">
    <source>
        <dbReference type="ARBA" id="ARBA00022989"/>
    </source>
</evidence>
<feature type="compositionally biased region" description="Low complexity" evidence="8">
    <location>
        <begin position="15"/>
        <end position="36"/>
    </location>
</feature>
<keyword evidence="5" id="KW-0333">Golgi apparatus</keyword>
<keyword evidence="2" id="KW-0808">Transferase</keyword>
<dbReference type="PANTHER" id="PTHR12137">
    <property type="entry name" value="CARBOHYDRATE SULFOTRANSFERASE"/>
    <property type="match status" value="1"/>
</dbReference>
<dbReference type="PANTHER" id="PTHR12137:SF54">
    <property type="entry name" value="CARBOHYDRATE SULFOTRANSFERASE"/>
    <property type="match status" value="1"/>
</dbReference>
<feature type="region of interest" description="Disordered" evidence="8">
    <location>
        <begin position="1"/>
        <end position="94"/>
    </location>
</feature>
<dbReference type="SUPFAM" id="SSF52540">
    <property type="entry name" value="P-loop containing nucleoside triphosphate hydrolases"/>
    <property type="match status" value="1"/>
</dbReference>
<keyword evidence="6" id="KW-0472">Membrane</keyword>
<dbReference type="Gene3D" id="3.40.50.300">
    <property type="entry name" value="P-loop containing nucleotide triphosphate hydrolases"/>
    <property type="match status" value="1"/>
</dbReference>
<proteinExistence type="predicted"/>
<comment type="subcellular location">
    <subcellularLocation>
        <location evidence="1">Golgi apparatus membrane</location>
        <topology evidence="1">Single-pass type II membrane protein</topology>
    </subcellularLocation>
</comment>
<evidence type="ECO:0000256" key="8">
    <source>
        <dbReference type="SAM" id="MobiDB-lite"/>
    </source>
</evidence>
<organism evidence="9 10">
    <name type="scientific">Nocardioides eburneiflavus</name>
    <dbReference type="NCBI Taxonomy" id="2518372"/>
    <lineage>
        <taxon>Bacteria</taxon>
        <taxon>Bacillati</taxon>
        <taxon>Actinomycetota</taxon>
        <taxon>Actinomycetes</taxon>
        <taxon>Propionibacteriales</taxon>
        <taxon>Nocardioidaceae</taxon>
        <taxon>Nocardioides</taxon>
    </lineage>
</organism>
<dbReference type="GO" id="GO:0008146">
    <property type="term" value="F:sulfotransferase activity"/>
    <property type="evidence" value="ECO:0007669"/>
    <property type="project" value="InterPro"/>
</dbReference>
<keyword evidence="3" id="KW-0812">Transmembrane</keyword>
<protein>
    <recommendedName>
        <fullName evidence="11">Sulfotransferase family protein</fullName>
    </recommendedName>
</protein>
<dbReference type="InterPro" id="IPR005331">
    <property type="entry name" value="Sulfotransferase"/>
</dbReference>
<gene>
    <name evidence="9" type="ORF">EXE59_17175</name>
</gene>
<dbReference type="GO" id="GO:0016051">
    <property type="term" value="P:carbohydrate biosynthetic process"/>
    <property type="evidence" value="ECO:0007669"/>
    <property type="project" value="InterPro"/>
</dbReference>
<evidence type="ECO:0000256" key="5">
    <source>
        <dbReference type="ARBA" id="ARBA00023034"/>
    </source>
</evidence>
<dbReference type="InterPro" id="IPR027417">
    <property type="entry name" value="P-loop_NTPase"/>
</dbReference>
<evidence type="ECO:0000256" key="2">
    <source>
        <dbReference type="ARBA" id="ARBA00022679"/>
    </source>
</evidence>
<evidence type="ECO:0000256" key="7">
    <source>
        <dbReference type="ARBA" id="ARBA00023180"/>
    </source>
</evidence>
<evidence type="ECO:0000313" key="9">
    <source>
        <dbReference type="EMBL" id="TGN65500.1"/>
    </source>
</evidence>
<dbReference type="Proteomes" id="UP000297496">
    <property type="component" value="Unassembled WGS sequence"/>
</dbReference>
<dbReference type="Pfam" id="PF03567">
    <property type="entry name" value="Sulfotransfer_2"/>
    <property type="match status" value="1"/>
</dbReference>
<sequence>MDRRRARQASGQSGRARQPPAAAARIRAAAGTGLPPRGRPRGGGGRPARPLRPRPPGRGPAHPGERVRRWSVLPRRRDHRCGGGPGASPLRPRPRGVRLRLRGRRPHRAPGIASGVLVCDSHRVLFVHVPKTGGVSAEGVMRRACPDARKQVHPRRGRHAPLGRILDSEPELATYWSYGFVRNPWARMVSWYAMIEDWSRRYAEGGPDSVKNRGNDMWRAVGEYADFEEFVVRGTEEWPRMGRPQIDYLEAPGHGCEVDFIGRTETFAEDLAVVQQRLGVEPKAPPRRNRSTHGHYRDYFTPASRRKVAEVYAADIDRFGYEF</sequence>
<accession>A0A4Z1CL76</accession>
<evidence type="ECO:0000256" key="3">
    <source>
        <dbReference type="ARBA" id="ARBA00022692"/>
    </source>
</evidence>
<comment type="caution">
    <text evidence="9">The sequence shown here is derived from an EMBL/GenBank/DDBJ whole genome shotgun (WGS) entry which is preliminary data.</text>
</comment>
<dbReference type="EMBL" id="SRRO01000001">
    <property type="protein sequence ID" value="TGN65500.1"/>
    <property type="molecule type" value="Genomic_DNA"/>
</dbReference>
<keyword evidence="7" id="KW-0325">Glycoprotein</keyword>
<evidence type="ECO:0000256" key="6">
    <source>
        <dbReference type="ARBA" id="ARBA00023136"/>
    </source>
</evidence>
<keyword evidence="10" id="KW-1185">Reference proteome</keyword>
<dbReference type="AlphaFoldDB" id="A0A4Z1CL76"/>
<keyword evidence="4" id="KW-1133">Transmembrane helix</keyword>
<dbReference type="InterPro" id="IPR018011">
    <property type="entry name" value="Carb_sulfotrans_8-10"/>
</dbReference>
<dbReference type="OrthoDB" id="288532at2"/>
<dbReference type="GO" id="GO:0016020">
    <property type="term" value="C:membrane"/>
    <property type="evidence" value="ECO:0007669"/>
    <property type="project" value="InterPro"/>
</dbReference>
<reference evidence="9 10" key="1">
    <citation type="submission" date="2019-04" db="EMBL/GenBank/DDBJ databases">
        <title>Three New Species of Nocardioides, Nocardioides euryhalodurans sp. nov., Nocardioides seonyuensis sp. nov. and Nocardioides eburneoflavus sp. nov. Isolated from Soil.</title>
        <authorList>
            <person name="Roh S.G."/>
            <person name="Lee C."/>
            <person name="Kim M.-K."/>
            <person name="Kim S.B."/>
        </authorList>
    </citation>
    <scope>NUCLEOTIDE SEQUENCE [LARGE SCALE GENOMIC DNA]</scope>
    <source>
        <strain evidence="9 10">MMS17-SY213</strain>
    </source>
</reference>
<evidence type="ECO:0000313" key="10">
    <source>
        <dbReference type="Proteomes" id="UP000297496"/>
    </source>
</evidence>
<evidence type="ECO:0000256" key="1">
    <source>
        <dbReference type="ARBA" id="ARBA00004323"/>
    </source>
</evidence>